<dbReference type="Proteomes" id="UP001229836">
    <property type="component" value="Chromosome"/>
</dbReference>
<protein>
    <recommendedName>
        <fullName evidence="3">HIRAN domain-containing protein</fullName>
    </recommendedName>
</protein>
<sequence length="153" mass="16933">MWIFIITIIVGIVITLLAKKNQHNQTLSTSASENESFADNVLYTFEIVGEQAYQENLRKIAGVKNKQSKFIEVMARVFSEPLNQFDKHAIKVEINGLTVGYLSKEDARQLAGKIIDTNVAAVINGGWLDEEDEGSYGVKLAIQSLNDLQGNSS</sequence>
<name>A0ABY8S4F5_9GAMM</name>
<dbReference type="Gene3D" id="3.30.70.2330">
    <property type="match status" value="1"/>
</dbReference>
<dbReference type="RefSeq" id="WP_283267899.1">
    <property type="nucleotide sequence ID" value="NZ_CP125669.1"/>
</dbReference>
<proteinExistence type="predicted"/>
<accession>A0ABY8S4F5</accession>
<evidence type="ECO:0000313" key="2">
    <source>
        <dbReference type="Proteomes" id="UP001229836"/>
    </source>
</evidence>
<evidence type="ECO:0008006" key="3">
    <source>
        <dbReference type="Google" id="ProtNLM"/>
    </source>
</evidence>
<organism evidence="1 2">
    <name type="scientific">Acinetobacter corruptisaponis</name>
    <dbReference type="NCBI Taxonomy" id="3045147"/>
    <lineage>
        <taxon>Bacteria</taxon>
        <taxon>Pseudomonadati</taxon>
        <taxon>Pseudomonadota</taxon>
        <taxon>Gammaproteobacteria</taxon>
        <taxon>Moraxellales</taxon>
        <taxon>Moraxellaceae</taxon>
        <taxon>Acinetobacter</taxon>
    </lineage>
</organism>
<gene>
    <name evidence="1" type="ORF">QLH32_02330</name>
</gene>
<keyword evidence="2" id="KW-1185">Reference proteome</keyword>
<reference evidence="1 2" key="1">
    <citation type="submission" date="2023-05" db="EMBL/GenBank/DDBJ databases">
        <title>The complete genome of Acinetobacter sp. nov KCTC 92772.</title>
        <authorList>
            <person name="Zhou G."/>
        </authorList>
    </citation>
    <scope>NUCLEOTIDE SEQUENCE [LARGE SCALE GENOMIC DNA]</scope>
    <source>
        <strain evidence="1 2">KCTC 92772</strain>
    </source>
</reference>
<evidence type="ECO:0000313" key="1">
    <source>
        <dbReference type="EMBL" id="WHP06326.1"/>
    </source>
</evidence>
<dbReference type="EMBL" id="CP125669">
    <property type="protein sequence ID" value="WHP06326.1"/>
    <property type="molecule type" value="Genomic_DNA"/>
</dbReference>